<dbReference type="Pfam" id="PF15724">
    <property type="entry name" value="TMEM119"/>
    <property type="match status" value="1"/>
</dbReference>
<evidence type="ECO:0000313" key="4">
    <source>
        <dbReference type="Proteomes" id="UP000694557"/>
    </source>
</evidence>
<keyword evidence="2" id="KW-1133">Transmembrane helix</keyword>
<feature type="compositionally biased region" description="Polar residues" evidence="1">
    <location>
        <begin position="346"/>
        <end position="355"/>
    </location>
</feature>
<dbReference type="GO" id="GO:0001503">
    <property type="term" value="P:ossification"/>
    <property type="evidence" value="ECO:0007669"/>
    <property type="project" value="InterPro"/>
</dbReference>
<feature type="compositionally biased region" description="Polar residues" evidence="1">
    <location>
        <begin position="294"/>
        <end position="303"/>
    </location>
</feature>
<dbReference type="GO" id="GO:0033690">
    <property type="term" value="P:positive regulation of osteoblast proliferation"/>
    <property type="evidence" value="ECO:0007669"/>
    <property type="project" value="TreeGrafter"/>
</dbReference>
<dbReference type="GeneTree" id="ENSGT01060000249151"/>
<dbReference type="InterPro" id="IPR031453">
    <property type="entry name" value="TMEM119"/>
</dbReference>
<name>A0A8C7NBP4_ONCKI</name>
<dbReference type="PANTHER" id="PTHR28645:SF1">
    <property type="entry name" value="TRANSMEMBRANE PROTEIN 119"/>
    <property type="match status" value="1"/>
</dbReference>
<dbReference type="GO" id="GO:0030501">
    <property type="term" value="P:positive regulation of bone mineralization"/>
    <property type="evidence" value="ECO:0007669"/>
    <property type="project" value="TreeGrafter"/>
</dbReference>
<gene>
    <name evidence="3" type="primary">tmem119a</name>
</gene>
<evidence type="ECO:0000313" key="3">
    <source>
        <dbReference type="Ensembl" id="ENSOKIP00005116548.1"/>
    </source>
</evidence>
<keyword evidence="2" id="KW-0472">Membrane</keyword>
<evidence type="ECO:0000256" key="2">
    <source>
        <dbReference type="SAM" id="Phobius"/>
    </source>
</evidence>
<protein>
    <submittedName>
        <fullName evidence="3">Transmembrane protein 119a</fullName>
    </submittedName>
</protein>
<proteinExistence type="predicted"/>
<reference evidence="3" key="1">
    <citation type="submission" date="2025-08" db="UniProtKB">
        <authorList>
            <consortium name="Ensembl"/>
        </authorList>
    </citation>
    <scope>IDENTIFICATION</scope>
</reference>
<dbReference type="PANTHER" id="PTHR28645">
    <property type="entry name" value="TRANSMEMBRANE PROTEIN 119"/>
    <property type="match status" value="1"/>
</dbReference>
<feature type="region of interest" description="Disordered" evidence="1">
    <location>
        <begin position="294"/>
        <end position="366"/>
    </location>
</feature>
<feature type="compositionally biased region" description="Basic and acidic residues" evidence="1">
    <location>
        <begin position="309"/>
        <end position="344"/>
    </location>
</feature>
<dbReference type="Proteomes" id="UP000694557">
    <property type="component" value="Unassembled WGS sequence"/>
</dbReference>
<dbReference type="AlphaFoldDB" id="A0A8C7NBP4"/>
<dbReference type="GO" id="GO:0005886">
    <property type="term" value="C:plasma membrane"/>
    <property type="evidence" value="ECO:0007669"/>
    <property type="project" value="TreeGrafter"/>
</dbReference>
<keyword evidence="2" id="KW-0812">Transmembrane</keyword>
<dbReference type="Ensembl" id="ENSOKIT00005124625.1">
    <property type="protein sequence ID" value="ENSOKIP00005116548.1"/>
    <property type="gene ID" value="ENSOKIG00005050451.1"/>
</dbReference>
<keyword evidence="4" id="KW-1185">Reference proteome</keyword>
<organism evidence="3 4">
    <name type="scientific">Oncorhynchus kisutch</name>
    <name type="common">Coho salmon</name>
    <name type="synonym">Salmo kisutch</name>
    <dbReference type="NCBI Taxonomy" id="8019"/>
    <lineage>
        <taxon>Eukaryota</taxon>
        <taxon>Metazoa</taxon>
        <taxon>Chordata</taxon>
        <taxon>Craniata</taxon>
        <taxon>Vertebrata</taxon>
        <taxon>Euteleostomi</taxon>
        <taxon>Actinopterygii</taxon>
        <taxon>Neopterygii</taxon>
        <taxon>Teleostei</taxon>
        <taxon>Protacanthopterygii</taxon>
        <taxon>Salmoniformes</taxon>
        <taxon>Salmonidae</taxon>
        <taxon>Salmoninae</taxon>
        <taxon>Oncorhynchus</taxon>
    </lineage>
</organism>
<dbReference type="GO" id="GO:0045669">
    <property type="term" value="P:positive regulation of osteoblast differentiation"/>
    <property type="evidence" value="ECO:0007669"/>
    <property type="project" value="TreeGrafter"/>
</dbReference>
<evidence type="ECO:0000256" key="1">
    <source>
        <dbReference type="SAM" id="MobiDB-lite"/>
    </source>
</evidence>
<sequence length="366" mass="39907">MIPLLGEEDFGGSYVKRYGEGMEMGGMDVFLQSAGFFRTGETTFSILEVTGEGGNLDAPSSPPPLNFLLLSLSLSLLLESLYHSVQRRHFSQTASDPEGKMSNHLILHLACVSMVLLWGHGYAVHVPLVYRISMDGSGDGGEPDLIIPVDGPHHPLSPIDVAVAPDDVTPVDVAPVDVSPTTTLAPTLVSTITNTITITMIRLKDFMLTRVVDFLQDNMLIIIVVTSLLIVMIFIICCAATMSQKRKMEAYKPPANPPRIYMGDTAGGVEPSSEVQSRVYDGPDFARRVQIQGTPKNLRTPSTALVGEKVGKEPKPKEVQKVSEVEEEETRRVESKHKGQKAEEVPQSSSTSQPMVCTCHLRKANH</sequence>
<feature type="transmembrane region" description="Helical" evidence="2">
    <location>
        <begin position="219"/>
        <end position="242"/>
    </location>
</feature>
<accession>A0A8C7NBP4</accession>
<reference evidence="3" key="2">
    <citation type="submission" date="2025-09" db="UniProtKB">
        <authorList>
            <consortium name="Ensembl"/>
        </authorList>
    </citation>
    <scope>IDENTIFICATION</scope>
</reference>